<feature type="transmembrane region" description="Helical" evidence="8">
    <location>
        <begin position="45"/>
        <end position="74"/>
    </location>
</feature>
<feature type="binding site" evidence="6">
    <location>
        <position position="24"/>
    </location>
    <ligand>
        <name>Na(+)</name>
        <dbReference type="ChEBI" id="CHEBI:29101"/>
        <label>1</label>
    </ligand>
</feature>
<evidence type="ECO:0000256" key="3">
    <source>
        <dbReference type="ARBA" id="ARBA00022692"/>
    </source>
</evidence>
<feature type="binding site" evidence="6">
    <location>
        <position position="249"/>
    </location>
    <ligand>
        <name>Na(+)</name>
        <dbReference type="ChEBI" id="CHEBI:29101"/>
        <label>1</label>
    </ligand>
</feature>
<feature type="disulfide bond" evidence="7">
    <location>
        <begin position="85"/>
        <end position="94"/>
    </location>
</feature>
<name>A0A9W9ZE82_9CNID</name>
<dbReference type="PANTHER" id="PTHR11616">
    <property type="entry name" value="SODIUM/CHLORIDE DEPENDENT TRANSPORTER"/>
    <property type="match status" value="1"/>
</dbReference>
<keyword evidence="2" id="KW-0813">Transport</keyword>
<proteinExistence type="predicted"/>
<feature type="binding site" evidence="6">
    <location>
        <position position="281"/>
    </location>
    <ligand>
        <name>Na(+)</name>
        <dbReference type="ChEBI" id="CHEBI:29101"/>
        <label>1</label>
    </ligand>
</feature>
<evidence type="ECO:0000256" key="5">
    <source>
        <dbReference type="ARBA" id="ARBA00023136"/>
    </source>
</evidence>
<evidence type="ECO:0000313" key="10">
    <source>
        <dbReference type="Proteomes" id="UP001163046"/>
    </source>
</evidence>
<comment type="subcellular location">
    <subcellularLocation>
        <location evidence="1">Membrane</location>
        <topology evidence="1">Multi-pass membrane protein</topology>
    </subcellularLocation>
</comment>
<comment type="caution">
    <text evidence="9">The sequence shown here is derived from an EMBL/GenBank/DDBJ whole genome shotgun (WGS) entry which is preliminary data.</text>
</comment>
<reference evidence="9" key="1">
    <citation type="submission" date="2023-01" db="EMBL/GenBank/DDBJ databases">
        <title>Genome assembly of the deep-sea coral Lophelia pertusa.</title>
        <authorList>
            <person name="Herrera S."/>
            <person name="Cordes E."/>
        </authorList>
    </citation>
    <scope>NUCLEOTIDE SEQUENCE</scope>
    <source>
        <strain evidence="9">USNM1676648</strain>
        <tissue evidence="9">Polyp</tissue>
    </source>
</reference>
<feature type="transmembrane region" description="Helical" evidence="8">
    <location>
        <begin position="168"/>
        <end position="187"/>
    </location>
</feature>
<evidence type="ECO:0000256" key="1">
    <source>
        <dbReference type="ARBA" id="ARBA00004141"/>
    </source>
</evidence>
<keyword evidence="3 8" id="KW-0812">Transmembrane</keyword>
<dbReference type="Proteomes" id="UP001163046">
    <property type="component" value="Unassembled WGS sequence"/>
</dbReference>
<keyword evidence="7" id="KW-1015">Disulfide bond</keyword>
<evidence type="ECO:0000256" key="4">
    <source>
        <dbReference type="ARBA" id="ARBA00022989"/>
    </source>
</evidence>
<dbReference type="GO" id="GO:0035725">
    <property type="term" value="P:sodium ion transmembrane transport"/>
    <property type="evidence" value="ECO:0007669"/>
    <property type="project" value="TreeGrafter"/>
</dbReference>
<dbReference type="InterPro" id="IPR037272">
    <property type="entry name" value="SNS_sf"/>
</dbReference>
<feature type="binding site" evidence="6">
    <location>
        <position position="27"/>
    </location>
    <ligand>
        <name>Na(+)</name>
        <dbReference type="ChEBI" id="CHEBI:29101"/>
        <label>1</label>
    </ligand>
</feature>
<dbReference type="GO" id="GO:0046872">
    <property type="term" value="F:metal ion binding"/>
    <property type="evidence" value="ECO:0007669"/>
    <property type="project" value="UniProtKB-KW"/>
</dbReference>
<protein>
    <submittedName>
        <fullName evidence="9">Uncharacterized protein</fullName>
    </submittedName>
</protein>
<dbReference type="PANTHER" id="PTHR11616:SF309">
    <property type="entry name" value="TRANSPORTER"/>
    <property type="match status" value="1"/>
</dbReference>
<organism evidence="9 10">
    <name type="scientific">Desmophyllum pertusum</name>
    <dbReference type="NCBI Taxonomy" id="174260"/>
    <lineage>
        <taxon>Eukaryota</taxon>
        <taxon>Metazoa</taxon>
        <taxon>Cnidaria</taxon>
        <taxon>Anthozoa</taxon>
        <taxon>Hexacorallia</taxon>
        <taxon>Scleractinia</taxon>
        <taxon>Caryophylliina</taxon>
        <taxon>Caryophylliidae</taxon>
        <taxon>Desmophyllum</taxon>
    </lineage>
</organism>
<keyword evidence="4 8" id="KW-1133">Transmembrane helix</keyword>
<dbReference type="OrthoDB" id="6581954at2759"/>
<keyword evidence="6" id="KW-0915">Sodium</keyword>
<dbReference type="Pfam" id="PF00209">
    <property type="entry name" value="SNF"/>
    <property type="match status" value="1"/>
</dbReference>
<dbReference type="SUPFAM" id="SSF161070">
    <property type="entry name" value="SNF-like"/>
    <property type="match status" value="1"/>
</dbReference>
<keyword evidence="6" id="KW-0479">Metal-binding</keyword>
<evidence type="ECO:0000313" key="9">
    <source>
        <dbReference type="EMBL" id="KAJ7380042.1"/>
    </source>
</evidence>
<feature type="transmembrane region" description="Helical" evidence="8">
    <location>
        <begin position="193"/>
        <end position="213"/>
    </location>
</feature>
<accession>A0A9W9ZE82</accession>
<dbReference type="PROSITE" id="PS00754">
    <property type="entry name" value="NA_NEUROTRAN_SYMP_2"/>
    <property type="match status" value="1"/>
</dbReference>
<dbReference type="EMBL" id="MU826354">
    <property type="protein sequence ID" value="KAJ7380042.1"/>
    <property type="molecule type" value="Genomic_DNA"/>
</dbReference>
<sequence>MAGSDIKKRETWGKTIDFVLALIGFSVGLGNIWRFPYLCYKNGGGIGWASVIIVQFLNIYYIVILGWALFYMFASFTSELPWSRCGNEWNTPNCVDYTTSAVNSAVNSSSVNTSMVNTTISTIMANMSTVPTAIASAVKVSASEEYWERRVLKISNALDEPGTVNWDLALCLLLGWIICYLCVFKGVKSTGKVVYFTATFPYILLTILLIRAVTLPGAGEGIKFYLTPDLSRLGDGQVWLDAGTQVFFSYSIGLGTLIALGSYNRFHHNCYRDSIIFACVNSGTSFYGGSRTCFRRLSRSSSSDAIGSTLVGSVFLHGLLLGLDSEFVGIEGFVTAIVDSVS</sequence>
<gene>
    <name evidence="9" type="ORF">OS493_010749</name>
</gene>
<evidence type="ECO:0000256" key="7">
    <source>
        <dbReference type="PIRSR" id="PIRSR600175-2"/>
    </source>
</evidence>
<dbReference type="InterPro" id="IPR000175">
    <property type="entry name" value="Na/ntran_symport"/>
</dbReference>
<evidence type="ECO:0000256" key="8">
    <source>
        <dbReference type="SAM" id="Phobius"/>
    </source>
</evidence>
<evidence type="ECO:0000256" key="2">
    <source>
        <dbReference type="ARBA" id="ARBA00022448"/>
    </source>
</evidence>
<keyword evidence="10" id="KW-1185">Reference proteome</keyword>
<feature type="binding site" evidence="6">
    <location>
        <position position="31"/>
    </location>
    <ligand>
        <name>Na(+)</name>
        <dbReference type="ChEBI" id="CHEBI:29101"/>
        <label>1</label>
    </ligand>
</feature>
<dbReference type="PRINTS" id="PR00176">
    <property type="entry name" value="NANEUSMPORT"/>
</dbReference>
<dbReference type="GO" id="GO:0005886">
    <property type="term" value="C:plasma membrane"/>
    <property type="evidence" value="ECO:0007669"/>
    <property type="project" value="TreeGrafter"/>
</dbReference>
<dbReference type="AlphaFoldDB" id="A0A9W9ZE82"/>
<evidence type="ECO:0000256" key="6">
    <source>
        <dbReference type="PIRSR" id="PIRSR600175-1"/>
    </source>
</evidence>
<feature type="transmembrane region" description="Helical" evidence="8">
    <location>
        <begin position="12"/>
        <end position="33"/>
    </location>
</feature>
<keyword evidence="5 8" id="KW-0472">Membrane</keyword>
<dbReference type="GO" id="GO:0006865">
    <property type="term" value="P:amino acid transport"/>
    <property type="evidence" value="ECO:0007669"/>
    <property type="project" value="TreeGrafter"/>
</dbReference>
<dbReference type="PROSITE" id="PS50267">
    <property type="entry name" value="NA_NEUROTRAN_SYMP_3"/>
    <property type="match status" value="1"/>
</dbReference>